<keyword evidence="3" id="KW-1185">Reference proteome</keyword>
<evidence type="ECO:0000256" key="1">
    <source>
        <dbReference type="SAM" id="MobiDB-lite"/>
    </source>
</evidence>
<dbReference type="Proteomes" id="UP000198372">
    <property type="component" value="Unassembled WGS sequence"/>
</dbReference>
<gene>
    <name evidence="2" type="ORF">BQ2448_3224</name>
</gene>
<name>A0A238FKP4_9BASI</name>
<dbReference type="AlphaFoldDB" id="A0A238FKP4"/>
<evidence type="ECO:0000313" key="2">
    <source>
        <dbReference type="EMBL" id="SCV71636.1"/>
    </source>
</evidence>
<reference evidence="3" key="1">
    <citation type="submission" date="2016-09" db="EMBL/GenBank/DDBJ databases">
        <authorList>
            <person name="Jeantristanb JTB J.-T."/>
            <person name="Ricardo R."/>
        </authorList>
    </citation>
    <scope>NUCLEOTIDE SEQUENCE [LARGE SCALE GENOMIC DNA]</scope>
</reference>
<proteinExistence type="predicted"/>
<accession>A0A238FKP4</accession>
<sequence>MSAQAPLSIENQHRHRKMLMKVEPARSTSMRKLALQGTVESPDYHLLEPEYEEDGKMENVLKASKGGDRGFPGGSVYRMSTLTGTLDDMVREVLLGGEVTRCRTGNQDPEPGRPSTTKRAKRIKRAGLSRWTWTMYQSTPRAATSCQSRRWANENSEQTTSVIAVQFPHF</sequence>
<dbReference type="EMBL" id="FMSP01000007">
    <property type="protein sequence ID" value="SCV71636.1"/>
    <property type="molecule type" value="Genomic_DNA"/>
</dbReference>
<organism evidence="2 3">
    <name type="scientific">Microbotryum intermedium</name>
    <dbReference type="NCBI Taxonomy" id="269621"/>
    <lineage>
        <taxon>Eukaryota</taxon>
        <taxon>Fungi</taxon>
        <taxon>Dikarya</taxon>
        <taxon>Basidiomycota</taxon>
        <taxon>Pucciniomycotina</taxon>
        <taxon>Microbotryomycetes</taxon>
        <taxon>Microbotryales</taxon>
        <taxon>Microbotryaceae</taxon>
        <taxon>Microbotryum</taxon>
    </lineage>
</organism>
<protein>
    <submittedName>
        <fullName evidence="2">BQ2448_3224 protein</fullName>
    </submittedName>
</protein>
<feature type="region of interest" description="Disordered" evidence="1">
    <location>
        <begin position="103"/>
        <end position="122"/>
    </location>
</feature>
<evidence type="ECO:0000313" key="3">
    <source>
        <dbReference type="Proteomes" id="UP000198372"/>
    </source>
</evidence>